<evidence type="ECO:0000256" key="1">
    <source>
        <dbReference type="SAM" id="MobiDB-lite"/>
    </source>
</evidence>
<dbReference type="EnsemblMetazoa" id="Aqu2.1.36722_001">
    <property type="protein sequence ID" value="Aqu2.1.36722_001"/>
    <property type="gene ID" value="Aqu2.1.36722"/>
</dbReference>
<keyword evidence="3" id="KW-1185">Reference proteome</keyword>
<dbReference type="EnsemblMetazoa" id="XM_019994421.1">
    <property type="protein sequence ID" value="XP_019849980.1"/>
    <property type="gene ID" value="LOC109580863"/>
</dbReference>
<dbReference type="Proteomes" id="UP000007879">
    <property type="component" value="Unassembled WGS sequence"/>
</dbReference>
<protein>
    <submittedName>
        <fullName evidence="2">Uncharacterized protein</fullName>
    </submittedName>
</protein>
<feature type="compositionally biased region" description="Basic and acidic residues" evidence="1">
    <location>
        <begin position="79"/>
        <end position="96"/>
    </location>
</feature>
<accession>A0A1X7VB17</accession>
<dbReference type="KEGG" id="aqu:109580863"/>
<proteinExistence type="predicted"/>
<reference evidence="2" key="2">
    <citation type="submission" date="2017-05" db="UniProtKB">
        <authorList>
            <consortium name="EnsemblMetazoa"/>
        </authorList>
    </citation>
    <scope>IDENTIFICATION</scope>
</reference>
<reference evidence="3" key="1">
    <citation type="journal article" date="2010" name="Nature">
        <title>The Amphimedon queenslandica genome and the evolution of animal complexity.</title>
        <authorList>
            <person name="Srivastava M."/>
            <person name="Simakov O."/>
            <person name="Chapman J."/>
            <person name="Fahey B."/>
            <person name="Gauthier M.E."/>
            <person name="Mitros T."/>
            <person name="Richards G.S."/>
            <person name="Conaco C."/>
            <person name="Dacre M."/>
            <person name="Hellsten U."/>
            <person name="Larroux C."/>
            <person name="Putnam N.H."/>
            <person name="Stanke M."/>
            <person name="Adamska M."/>
            <person name="Darling A."/>
            <person name="Degnan S.M."/>
            <person name="Oakley T.H."/>
            <person name="Plachetzki D.C."/>
            <person name="Zhai Y."/>
            <person name="Adamski M."/>
            <person name="Calcino A."/>
            <person name="Cummins S.F."/>
            <person name="Goodstein D.M."/>
            <person name="Harris C."/>
            <person name="Jackson D.J."/>
            <person name="Leys S.P."/>
            <person name="Shu S."/>
            <person name="Woodcroft B.J."/>
            <person name="Vervoort M."/>
            <person name="Kosik K.S."/>
            <person name="Manning G."/>
            <person name="Degnan B.M."/>
            <person name="Rokhsar D.S."/>
        </authorList>
    </citation>
    <scope>NUCLEOTIDE SEQUENCE [LARGE SCALE GENOMIC DNA]</scope>
</reference>
<organism evidence="2">
    <name type="scientific">Amphimedon queenslandica</name>
    <name type="common">Sponge</name>
    <dbReference type="NCBI Taxonomy" id="400682"/>
    <lineage>
        <taxon>Eukaryota</taxon>
        <taxon>Metazoa</taxon>
        <taxon>Porifera</taxon>
        <taxon>Demospongiae</taxon>
        <taxon>Heteroscleromorpha</taxon>
        <taxon>Haplosclerida</taxon>
        <taxon>Niphatidae</taxon>
        <taxon>Amphimedon</taxon>
    </lineage>
</organism>
<dbReference type="AlphaFoldDB" id="A0A1X7VB17"/>
<dbReference type="InParanoid" id="A0A1X7VB17"/>
<sequence>MSDVIEVLINVALDYMDKQISHLSPGVYKEIKKYFKENHSELIEEIKKYGIKKVKELMEKVKKPIVEFLKKLMSDDRADKKGVDNKNADDKNDYKGDTNNGGARKTSNDRKVAKCVTKGIAREEAKVIGKSVVKTTALGAAKGKTKVIQCYVARESTKQAVICGTSSIVLKETSQMVLKVGTKKLQHKESSKD</sequence>
<evidence type="ECO:0000313" key="3">
    <source>
        <dbReference type="Proteomes" id="UP000007879"/>
    </source>
</evidence>
<feature type="region of interest" description="Disordered" evidence="1">
    <location>
        <begin position="79"/>
        <end position="110"/>
    </location>
</feature>
<gene>
    <name evidence="2" type="primary">109580863</name>
</gene>
<name>A0A1X7VB17_AMPQE</name>
<evidence type="ECO:0000313" key="2">
    <source>
        <dbReference type="EnsemblMetazoa" id="Aqu2.1.36722_001"/>
    </source>
</evidence>